<dbReference type="Proteomes" id="UP001144978">
    <property type="component" value="Unassembled WGS sequence"/>
</dbReference>
<protein>
    <submittedName>
        <fullName evidence="1">Uncharacterized protein</fullName>
    </submittedName>
</protein>
<sequence>MSSCTTPASSDDACPHHVHVNPSRLDNLFRSFLVLAQHMEAMLPQLEQLDCLKCERCLSLADVVHANTEVAQESQACVHTPVTSPTAALASEMPFTLPDFSAGCIMPTTREEHAYIQMYIEACRALETHCVDPLLRELELTSLPYEQELTYINDPSGDEHLDFDHPLAANVPITAGSALVTVPDVTPRDDYVVDLYGNSGNISPKFTISN</sequence>
<comment type="caution">
    <text evidence="1">The sequence shown here is derived from an EMBL/GenBank/DDBJ whole genome shotgun (WGS) entry which is preliminary data.</text>
</comment>
<reference evidence="1" key="1">
    <citation type="submission" date="2022-08" db="EMBL/GenBank/DDBJ databases">
        <title>Genome Sequence of Pycnoporus sanguineus.</title>
        <authorList>
            <person name="Buettner E."/>
        </authorList>
    </citation>
    <scope>NUCLEOTIDE SEQUENCE</scope>
    <source>
        <strain evidence="1">CG-C14</strain>
    </source>
</reference>
<organism evidence="1 2">
    <name type="scientific">Trametes sanguinea</name>
    <dbReference type="NCBI Taxonomy" id="158606"/>
    <lineage>
        <taxon>Eukaryota</taxon>
        <taxon>Fungi</taxon>
        <taxon>Dikarya</taxon>
        <taxon>Basidiomycota</taxon>
        <taxon>Agaricomycotina</taxon>
        <taxon>Agaricomycetes</taxon>
        <taxon>Polyporales</taxon>
        <taxon>Polyporaceae</taxon>
        <taxon>Trametes</taxon>
    </lineage>
</organism>
<dbReference type="EMBL" id="JANSHE010002481">
    <property type="protein sequence ID" value="KAJ2991574.1"/>
    <property type="molecule type" value="Genomic_DNA"/>
</dbReference>
<keyword evidence="2" id="KW-1185">Reference proteome</keyword>
<evidence type="ECO:0000313" key="1">
    <source>
        <dbReference type="EMBL" id="KAJ2991574.1"/>
    </source>
</evidence>
<accession>A0ACC1PHA4</accession>
<gene>
    <name evidence="1" type="ORF">NUW54_g8154</name>
</gene>
<name>A0ACC1PHA4_9APHY</name>
<proteinExistence type="predicted"/>
<evidence type="ECO:0000313" key="2">
    <source>
        <dbReference type="Proteomes" id="UP001144978"/>
    </source>
</evidence>